<dbReference type="eggNOG" id="COG4675">
    <property type="taxonomic scope" value="Bacteria"/>
</dbReference>
<accession>F3YY59</accession>
<sequence>MPNFATFTKTLQGLALDNKLAFAGSVLDLTNLAAGSGIWPEGTDASTLTALVAEQTRAAVGEPVARGDGSFEVHGVLSNIGLAAGFDWQECGVFAHDPDLGEILYMVTHVVDPMQADYIPAEGGNNLVEMDFTFLMRSAAGVQVRAVLEDTLVIATKRDVENHARFARLTALTGGVAGALDSIPWGECKAKELAVVETSPGVLTFYRFDKDSLADEAVPEVITPDSAEANPGRWVLARPETALAVLGATSAATAGAYMLRDSAGRAKVAAPLADDDIARKADINAATPAGTVAFFARSSSPEGWLKCNGAAVGRATYAGLFAAIGTSFGVGDGSTTFKLPDLRGEFVRGWDDGRGADSGRVFGSAQADAFRAHNHNPQIYAHWEGGPGGWSLDRDNQSSNWQGISSSTVGGVETRPRNMALLACIKY</sequence>
<feature type="domain" description="Phage tail collar" evidence="1">
    <location>
        <begin position="290"/>
        <end position="347"/>
    </location>
</feature>
<dbReference type="RefSeq" id="WP_014261449.1">
    <property type="nucleotide sequence ID" value="NC_016629.1"/>
</dbReference>
<keyword evidence="3" id="KW-1185">Reference proteome</keyword>
<dbReference type="Pfam" id="PF07484">
    <property type="entry name" value="Collar"/>
    <property type="match status" value="1"/>
</dbReference>
<dbReference type="AlphaFoldDB" id="F3YY59"/>
<dbReference type="Gene3D" id="3.90.1340.10">
    <property type="entry name" value="Phage tail collar domain"/>
    <property type="match status" value="1"/>
</dbReference>
<evidence type="ECO:0000313" key="2">
    <source>
        <dbReference type="EMBL" id="EGJ51835.1"/>
    </source>
</evidence>
<dbReference type="InterPro" id="IPR037053">
    <property type="entry name" value="Phage_tail_collar_dom_sf"/>
</dbReference>
<protein>
    <submittedName>
        <fullName evidence="2">Tail Collar domain protein</fullName>
    </submittedName>
</protein>
<dbReference type="eggNOG" id="COG5301">
    <property type="taxonomic scope" value="Bacteria"/>
</dbReference>
<dbReference type="STRING" id="690850.Desaf_3555"/>
<name>F3YY59_DESAF</name>
<dbReference type="EMBL" id="CP003221">
    <property type="protein sequence ID" value="EGJ51835.1"/>
    <property type="molecule type" value="Genomic_DNA"/>
</dbReference>
<gene>
    <name evidence="2" type="ORF">Desaf_3555</name>
</gene>
<reference evidence="2 3" key="1">
    <citation type="journal article" date="2011" name="J. Bacteriol.">
        <title>Genome sequence of the mercury-methylating and pleomorphic Desulfovibrio africanus Strain Walvis Bay.</title>
        <authorList>
            <person name="Brown S.D."/>
            <person name="Wall J.D."/>
            <person name="Kucken A.M."/>
            <person name="Gilmour C.C."/>
            <person name="Podar M."/>
            <person name="Brandt C.C."/>
            <person name="Teshima H."/>
            <person name="Detter J.C."/>
            <person name="Han C.S."/>
            <person name="Land M.L."/>
            <person name="Lucas S."/>
            <person name="Han J."/>
            <person name="Pennacchio L."/>
            <person name="Nolan M."/>
            <person name="Pitluck S."/>
            <person name="Woyke T."/>
            <person name="Goodwin L."/>
            <person name="Palumbo A.V."/>
            <person name="Elias D.A."/>
        </authorList>
    </citation>
    <scope>NUCLEOTIDE SEQUENCE [LARGE SCALE GENOMIC DNA]</scope>
    <source>
        <strain evidence="2 3">Walvis Bay</strain>
    </source>
</reference>
<evidence type="ECO:0000313" key="3">
    <source>
        <dbReference type="Proteomes" id="UP000007844"/>
    </source>
</evidence>
<evidence type="ECO:0000259" key="1">
    <source>
        <dbReference type="Pfam" id="PF07484"/>
    </source>
</evidence>
<dbReference type="KEGG" id="daf:Desaf_3555"/>
<dbReference type="InterPro" id="IPR011083">
    <property type="entry name" value="Phage_tail_collar_dom"/>
</dbReference>
<organism evidence="2 3">
    <name type="scientific">Desulfocurvibacter africanus subsp. africanus str. Walvis Bay</name>
    <dbReference type="NCBI Taxonomy" id="690850"/>
    <lineage>
        <taxon>Bacteria</taxon>
        <taxon>Pseudomonadati</taxon>
        <taxon>Thermodesulfobacteriota</taxon>
        <taxon>Desulfovibrionia</taxon>
        <taxon>Desulfovibrionales</taxon>
        <taxon>Desulfovibrionaceae</taxon>
        <taxon>Desulfocurvibacter</taxon>
    </lineage>
</organism>
<dbReference type="HOGENOM" id="CLU_642095_0_0_7"/>
<proteinExistence type="predicted"/>
<dbReference type="SUPFAM" id="SSF88874">
    <property type="entry name" value="Receptor-binding domain of short tail fibre protein gp12"/>
    <property type="match status" value="1"/>
</dbReference>
<dbReference type="Proteomes" id="UP000007844">
    <property type="component" value="Chromosome"/>
</dbReference>